<gene>
    <name evidence="4" type="primary">holB</name>
    <name evidence="4" type="ORF">NCTC13093_00042</name>
</gene>
<dbReference type="PANTHER" id="PTHR11669:SF8">
    <property type="entry name" value="DNA POLYMERASE III SUBUNIT DELTA"/>
    <property type="match status" value="1"/>
</dbReference>
<keyword evidence="5" id="KW-1185">Reference proteome</keyword>
<dbReference type="GO" id="GO:0003887">
    <property type="term" value="F:DNA-directed DNA polymerase activity"/>
    <property type="evidence" value="ECO:0007669"/>
    <property type="project" value="UniProtKB-KW"/>
</dbReference>
<evidence type="ECO:0000313" key="4">
    <source>
        <dbReference type="EMBL" id="SPT68670.1"/>
    </source>
</evidence>
<keyword evidence="2" id="KW-0239">DNA-directed DNA polymerase</keyword>
<dbReference type="Proteomes" id="UP000250086">
    <property type="component" value="Unassembled WGS sequence"/>
</dbReference>
<dbReference type="EMBL" id="UAPV01000001">
    <property type="protein sequence ID" value="SPT68670.1"/>
    <property type="molecule type" value="Genomic_DNA"/>
</dbReference>
<keyword evidence="4" id="KW-0548">Nucleotidyltransferase</keyword>
<dbReference type="SUPFAM" id="SSF52540">
    <property type="entry name" value="P-loop containing nucleoside triphosphate hydrolases"/>
    <property type="match status" value="1"/>
</dbReference>
<dbReference type="GO" id="GO:0006261">
    <property type="term" value="P:DNA-templated DNA replication"/>
    <property type="evidence" value="ECO:0007669"/>
    <property type="project" value="TreeGrafter"/>
</dbReference>
<reference evidence="4 5" key="1">
    <citation type="submission" date="2018-06" db="EMBL/GenBank/DDBJ databases">
        <authorList>
            <consortium name="Pathogen Informatics"/>
            <person name="Doyle S."/>
        </authorList>
    </citation>
    <scope>NUCLEOTIDE SEQUENCE [LARGE SCALE GENOMIC DNA]</scope>
    <source>
        <strain evidence="4 5">NCTC13093</strain>
    </source>
</reference>
<comment type="catalytic activity">
    <reaction evidence="3">
        <text>DNA(n) + a 2'-deoxyribonucleoside 5'-triphosphate = DNA(n+1) + diphosphate</text>
        <dbReference type="Rhea" id="RHEA:22508"/>
        <dbReference type="Rhea" id="RHEA-COMP:17339"/>
        <dbReference type="Rhea" id="RHEA-COMP:17340"/>
        <dbReference type="ChEBI" id="CHEBI:33019"/>
        <dbReference type="ChEBI" id="CHEBI:61560"/>
        <dbReference type="ChEBI" id="CHEBI:173112"/>
        <dbReference type="EC" id="2.7.7.7"/>
    </reaction>
</comment>
<protein>
    <recommendedName>
        <fullName evidence="1">DNA-directed DNA polymerase</fullName>
        <ecNumber evidence="1">2.7.7.7</ecNumber>
    </recommendedName>
</protein>
<sequence length="357" mass="39229">MIKLLPWLEPYYQNFIKALDNGRLTPSVIIGGSAGQGVYNLALYCAKAYLCQHRINRHPCGQCRSCTTFEAMSHHDLRVVMPTGPKSKSADKEGQDFDDFSNRYDALLSPDIFLKHKKTLRVDALRRMNDYVYESSVSGPCKVCLIADAQYMNESAANAILKTFEEPPANTLLILVSDNYESLLPTILSRGLKMPLMTTDTALALQYLEQNGHDVSLGSVALSLCDNAPLEAAHLIECGRAEQATALKDALCEYVQGRVSADDIIVMLKEWALDTNLSDLGRILTALIVQIIKYKAGVGLASLPLLDNKTAAVFAQLKADRLFGAAESLKYLDDMQQGMAIRAPYATLRTFLAGLLG</sequence>
<name>A0A2X0VLR7_9GAMM</name>
<dbReference type="InterPro" id="IPR050238">
    <property type="entry name" value="DNA_Rep/Repair_Clamp_Loader"/>
</dbReference>
<evidence type="ECO:0000256" key="2">
    <source>
        <dbReference type="ARBA" id="ARBA00022932"/>
    </source>
</evidence>
<dbReference type="RefSeq" id="WP_113742932.1">
    <property type="nucleotide sequence ID" value="NZ_UAPV01000001.1"/>
</dbReference>
<dbReference type="InterPro" id="IPR027417">
    <property type="entry name" value="P-loop_NTPase"/>
</dbReference>
<proteinExistence type="predicted"/>
<evidence type="ECO:0000256" key="1">
    <source>
        <dbReference type="ARBA" id="ARBA00012417"/>
    </source>
</evidence>
<organism evidence="4 5">
    <name type="scientific">Anaerobiospirillum thomasii</name>
    <dbReference type="NCBI Taxonomy" id="179995"/>
    <lineage>
        <taxon>Bacteria</taxon>
        <taxon>Pseudomonadati</taxon>
        <taxon>Pseudomonadota</taxon>
        <taxon>Gammaproteobacteria</taxon>
        <taxon>Aeromonadales</taxon>
        <taxon>Succinivibrionaceae</taxon>
        <taxon>Anaerobiospirillum</taxon>
    </lineage>
</organism>
<evidence type="ECO:0000256" key="3">
    <source>
        <dbReference type="ARBA" id="ARBA00049244"/>
    </source>
</evidence>
<dbReference type="EC" id="2.7.7.7" evidence="1"/>
<evidence type="ECO:0000313" key="5">
    <source>
        <dbReference type="Proteomes" id="UP000250086"/>
    </source>
</evidence>
<dbReference type="PANTHER" id="PTHR11669">
    <property type="entry name" value="REPLICATION FACTOR C / DNA POLYMERASE III GAMMA-TAU SUBUNIT"/>
    <property type="match status" value="1"/>
</dbReference>
<accession>A0A2X0VLR7</accession>
<dbReference type="AlphaFoldDB" id="A0A2X0VLR7"/>
<dbReference type="Gene3D" id="3.40.50.300">
    <property type="entry name" value="P-loop containing nucleotide triphosphate hydrolases"/>
    <property type="match status" value="1"/>
</dbReference>
<dbReference type="Pfam" id="PF13177">
    <property type="entry name" value="DNA_pol3_delta2"/>
    <property type="match status" value="1"/>
</dbReference>
<dbReference type="GO" id="GO:0009360">
    <property type="term" value="C:DNA polymerase III complex"/>
    <property type="evidence" value="ECO:0007669"/>
    <property type="project" value="TreeGrafter"/>
</dbReference>
<keyword evidence="4" id="KW-0808">Transferase</keyword>